<dbReference type="Proteomes" id="UP001500621">
    <property type="component" value="Unassembled WGS sequence"/>
</dbReference>
<evidence type="ECO:0008006" key="3">
    <source>
        <dbReference type="Google" id="ProtNLM"/>
    </source>
</evidence>
<reference evidence="2" key="1">
    <citation type="journal article" date="2019" name="Int. J. Syst. Evol. Microbiol.">
        <title>The Global Catalogue of Microorganisms (GCM) 10K type strain sequencing project: providing services to taxonomists for standard genome sequencing and annotation.</title>
        <authorList>
            <consortium name="The Broad Institute Genomics Platform"/>
            <consortium name="The Broad Institute Genome Sequencing Center for Infectious Disease"/>
            <person name="Wu L."/>
            <person name="Ma J."/>
        </authorList>
    </citation>
    <scope>NUCLEOTIDE SEQUENCE [LARGE SCALE GENOMIC DNA]</scope>
    <source>
        <strain evidence="2">JCM 18127</strain>
    </source>
</reference>
<accession>A0ABP8W9H9</accession>
<protein>
    <recommendedName>
        <fullName evidence="3">SRPBCC family protein</fullName>
    </recommendedName>
</protein>
<sequence>MPEAGLPWRWGATDEEHARAYPADALLTAPVARMTRAVTAAAPPDLAWRWLCQLALAPYSYDWIDNRGRRSPRALVPGTERLEVGQVMATVFRLTEVDEGRAWTARTSPSAERVAGPWGVTYAVEPLPAIGPGGPERCRLVARIAVPSRTRLQRARALAVAWGDLVMMRKQLLTLRDLAERDARDARPGAAGRVG</sequence>
<organism evidence="1 2">
    <name type="scientific">Nocardioides nanhaiensis</name>
    <dbReference type="NCBI Taxonomy" id="1476871"/>
    <lineage>
        <taxon>Bacteria</taxon>
        <taxon>Bacillati</taxon>
        <taxon>Actinomycetota</taxon>
        <taxon>Actinomycetes</taxon>
        <taxon>Propionibacteriales</taxon>
        <taxon>Nocardioidaceae</taxon>
        <taxon>Nocardioides</taxon>
    </lineage>
</organism>
<gene>
    <name evidence="1" type="ORF">GCM10023226_22050</name>
</gene>
<name>A0ABP8W9H9_9ACTN</name>
<dbReference type="RefSeq" id="WP_345265697.1">
    <property type="nucleotide sequence ID" value="NZ_BAABIM010000002.1"/>
</dbReference>
<dbReference type="EMBL" id="BAABIM010000002">
    <property type="protein sequence ID" value="GAA4684283.1"/>
    <property type="molecule type" value="Genomic_DNA"/>
</dbReference>
<dbReference type="SUPFAM" id="SSF55961">
    <property type="entry name" value="Bet v1-like"/>
    <property type="match status" value="1"/>
</dbReference>
<proteinExistence type="predicted"/>
<evidence type="ECO:0000313" key="2">
    <source>
        <dbReference type="Proteomes" id="UP001500621"/>
    </source>
</evidence>
<evidence type="ECO:0000313" key="1">
    <source>
        <dbReference type="EMBL" id="GAA4684283.1"/>
    </source>
</evidence>
<comment type="caution">
    <text evidence="1">The sequence shown here is derived from an EMBL/GenBank/DDBJ whole genome shotgun (WGS) entry which is preliminary data.</text>
</comment>
<keyword evidence="2" id="KW-1185">Reference proteome</keyword>